<sequence length="87" mass="9689">MAASKLYDGGFKKLGWLAGGFNRSADSDFPAVEGSEKLRYATIGAASEKTPAENTIKQDQQALHHLQFFIAENNFCKITYKAFRKNQ</sequence>
<proteinExistence type="predicted"/>
<reference evidence="1 2" key="1">
    <citation type="submission" date="2024-01" db="EMBL/GenBank/DDBJ databases">
        <authorList>
            <person name="Waweru B."/>
        </authorList>
    </citation>
    <scope>NUCLEOTIDE SEQUENCE [LARGE SCALE GENOMIC DNA]</scope>
</reference>
<keyword evidence="2" id="KW-1185">Reference proteome</keyword>
<evidence type="ECO:0000313" key="1">
    <source>
        <dbReference type="EMBL" id="CAK7343930.1"/>
    </source>
</evidence>
<comment type="caution">
    <text evidence="1">The sequence shown here is derived from an EMBL/GenBank/DDBJ whole genome shotgun (WGS) entry which is preliminary data.</text>
</comment>
<dbReference type="PANTHER" id="PTHR45510">
    <property type="entry name" value="RHODANESE-LIKE DOMAIN-CONTAINING PROTEIN 10"/>
    <property type="match status" value="1"/>
</dbReference>
<dbReference type="AlphaFoldDB" id="A0AAV1S255"/>
<accession>A0AAV1S255</accession>
<dbReference type="GO" id="GO:0009507">
    <property type="term" value="C:chloroplast"/>
    <property type="evidence" value="ECO:0007669"/>
    <property type="project" value="TreeGrafter"/>
</dbReference>
<gene>
    <name evidence="1" type="ORF">DCAF_LOCUS17562</name>
</gene>
<name>A0AAV1S255_9ROSI</name>
<evidence type="ECO:0000313" key="2">
    <source>
        <dbReference type="Proteomes" id="UP001314170"/>
    </source>
</evidence>
<organism evidence="1 2">
    <name type="scientific">Dovyalis caffra</name>
    <dbReference type="NCBI Taxonomy" id="77055"/>
    <lineage>
        <taxon>Eukaryota</taxon>
        <taxon>Viridiplantae</taxon>
        <taxon>Streptophyta</taxon>
        <taxon>Embryophyta</taxon>
        <taxon>Tracheophyta</taxon>
        <taxon>Spermatophyta</taxon>
        <taxon>Magnoliopsida</taxon>
        <taxon>eudicotyledons</taxon>
        <taxon>Gunneridae</taxon>
        <taxon>Pentapetalae</taxon>
        <taxon>rosids</taxon>
        <taxon>fabids</taxon>
        <taxon>Malpighiales</taxon>
        <taxon>Salicaceae</taxon>
        <taxon>Flacourtieae</taxon>
        <taxon>Dovyalis</taxon>
    </lineage>
</organism>
<dbReference type="Proteomes" id="UP001314170">
    <property type="component" value="Unassembled WGS sequence"/>
</dbReference>
<dbReference type="EMBL" id="CAWUPB010001160">
    <property type="protein sequence ID" value="CAK7343930.1"/>
    <property type="molecule type" value="Genomic_DNA"/>
</dbReference>
<protein>
    <submittedName>
        <fullName evidence="1">Uncharacterized protein</fullName>
    </submittedName>
</protein>
<dbReference type="InterPro" id="IPR044614">
    <property type="entry name" value="STR10"/>
</dbReference>
<dbReference type="PANTHER" id="PTHR45510:SF1">
    <property type="entry name" value="RHODANESE-LIKE DOMAIN-CONTAINING PROTEIN 10"/>
    <property type="match status" value="1"/>
</dbReference>